<dbReference type="EMBL" id="VSSQ01085732">
    <property type="protein sequence ID" value="MPN33297.1"/>
    <property type="molecule type" value="Genomic_DNA"/>
</dbReference>
<dbReference type="AlphaFoldDB" id="A0A645H2Q0"/>
<proteinExistence type="predicted"/>
<comment type="caution">
    <text evidence="1">The sequence shown here is derived from an EMBL/GenBank/DDBJ whole genome shotgun (WGS) entry which is preliminary data.</text>
</comment>
<evidence type="ECO:0000313" key="1">
    <source>
        <dbReference type="EMBL" id="MPN33297.1"/>
    </source>
</evidence>
<sequence>MDSYVLKHIDAEVVLFLKLAYSLVHILAEGVHIRHGKCSESPQTHKFPALLFSETVAGHFDHPQWQVLVGDRHVVVHKELPETGCKAQKHLPLVRLNRILPCREPVKVLFERRVIHVVHQGSFDFHCPEISCDIKHVVFNKGFDKPSFRVIAHVP</sequence>
<name>A0A645H2Q0_9ZZZZ</name>
<gene>
    <name evidence="1" type="ORF">SDC9_180782</name>
</gene>
<accession>A0A645H2Q0</accession>
<protein>
    <submittedName>
        <fullName evidence="1">Uncharacterized protein</fullName>
    </submittedName>
</protein>
<reference evidence="1" key="1">
    <citation type="submission" date="2019-08" db="EMBL/GenBank/DDBJ databases">
        <authorList>
            <person name="Kucharzyk K."/>
            <person name="Murdoch R.W."/>
            <person name="Higgins S."/>
            <person name="Loffler F."/>
        </authorList>
    </citation>
    <scope>NUCLEOTIDE SEQUENCE</scope>
</reference>
<organism evidence="1">
    <name type="scientific">bioreactor metagenome</name>
    <dbReference type="NCBI Taxonomy" id="1076179"/>
    <lineage>
        <taxon>unclassified sequences</taxon>
        <taxon>metagenomes</taxon>
        <taxon>ecological metagenomes</taxon>
    </lineage>
</organism>